<sequence length="223" mass="22922">MPQRLLFADAHAAADALTFARRTAPLGDGAVRLRATRGVLVMTSAPLAPRGLFDSTPTVLAVRVLAVDPELECDIVVEASALTTAMDDARAVELPETGLSPAWAGVSPPQGGWMPGPGIPASTLASRAQWGIADVAQTVPTDAGEDAVRVVRAAVWGAQDDDLNGLPLGVAFAAFALGFIAGEEDAAVRTAGVWTRVTLARGHVIVRGPARMGLTEVRATGAS</sequence>
<dbReference type="Pfam" id="PF26035">
    <property type="entry name" value="DUF8010"/>
    <property type="match status" value="1"/>
</dbReference>
<evidence type="ECO:0000313" key="3">
    <source>
        <dbReference type="EMBL" id="GAA1913209.1"/>
    </source>
</evidence>
<gene>
    <name evidence="3" type="ORF">GCM10009775_02290</name>
</gene>
<evidence type="ECO:0000259" key="2">
    <source>
        <dbReference type="Pfam" id="PF26572"/>
    </source>
</evidence>
<dbReference type="RefSeq" id="WP_248149350.1">
    <property type="nucleotide sequence ID" value="NZ_BAAAOF010000001.1"/>
</dbReference>
<feature type="domain" description="DUF8010" evidence="1">
    <location>
        <begin position="2"/>
        <end position="105"/>
    </location>
</feature>
<dbReference type="Pfam" id="PF26572">
    <property type="entry name" value="DUF8185"/>
    <property type="match status" value="1"/>
</dbReference>
<dbReference type="EMBL" id="BAAAOF010000001">
    <property type="protein sequence ID" value="GAA1913209.1"/>
    <property type="molecule type" value="Genomic_DNA"/>
</dbReference>
<proteinExistence type="predicted"/>
<evidence type="ECO:0000259" key="1">
    <source>
        <dbReference type="Pfam" id="PF26035"/>
    </source>
</evidence>
<reference evidence="3 4" key="1">
    <citation type="journal article" date="2019" name="Int. J. Syst. Evol. Microbiol.">
        <title>The Global Catalogue of Microorganisms (GCM) 10K type strain sequencing project: providing services to taxonomists for standard genome sequencing and annotation.</title>
        <authorList>
            <consortium name="The Broad Institute Genomics Platform"/>
            <consortium name="The Broad Institute Genome Sequencing Center for Infectious Disease"/>
            <person name="Wu L."/>
            <person name="Ma J."/>
        </authorList>
    </citation>
    <scope>NUCLEOTIDE SEQUENCE [LARGE SCALE GENOMIC DNA]</scope>
    <source>
        <strain evidence="3 4">JCM 14900</strain>
    </source>
</reference>
<accession>A0ABN2P6B1</accession>
<evidence type="ECO:0008006" key="5">
    <source>
        <dbReference type="Google" id="ProtNLM"/>
    </source>
</evidence>
<feature type="domain" description="DUF8185" evidence="2">
    <location>
        <begin position="108"/>
        <end position="210"/>
    </location>
</feature>
<protein>
    <recommendedName>
        <fullName evidence="5">Urease accessory protein</fullName>
    </recommendedName>
</protein>
<organism evidence="3 4">
    <name type="scientific">Microbacterium aoyamense</name>
    <dbReference type="NCBI Taxonomy" id="344166"/>
    <lineage>
        <taxon>Bacteria</taxon>
        <taxon>Bacillati</taxon>
        <taxon>Actinomycetota</taxon>
        <taxon>Actinomycetes</taxon>
        <taxon>Micrococcales</taxon>
        <taxon>Microbacteriaceae</taxon>
        <taxon>Microbacterium</taxon>
    </lineage>
</organism>
<dbReference type="InterPro" id="IPR058498">
    <property type="entry name" value="DUF8185"/>
</dbReference>
<name>A0ABN2P6B1_9MICO</name>
<dbReference type="InterPro" id="IPR058323">
    <property type="entry name" value="DUF8010"/>
</dbReference>
<comment type="caution">
    <text evidence="3">The sequence shown here is derived from an EMBL/GenBank/DDBJ whole genome shotgun (WGS) entry which is preliminary data.</text>
</comment>
<dbReference type="Proteomes" id="UP001501343">
    <property type="component" value="Unassembled WGS sequence"/>
</dbReference>
<keyword evidence="4" id="KW-1185">Reference proteome</keyword>
<evidence type="ECO:0000313" key="4">
    <source>
        <dbReference type="Proteomes" id="UP001501343"/>
    </source>
</evidence>